<feature type="compositionally biased region" description="Basic and acidic residues" evidence="5">
    <location>
        <begin position="991"/>
        <end position="1007"/>
    </location>
</feature>
<dbReference type="GO" id="GO:0005546">
    <property type="term" value="F:phosphatidylinositol-4,5-bisphosphate binding"/>
    <property type="evidence" value="ECO:0007669"/>
    <property type="project" value="TreeGrafter"/>
</dbReference>
<dbReference type="Proteomes" id="UP001163105">
    <property type="component" value="Unassembled WGS sequence"/>
</dbReference>
<feature type="compositionally biased region" description="Low complexity" evidence="5">
    <location>
        <begin position="864"/>
        <end position="912"/>
    </location>
</feature>
<feature type="compositionally biased region" description="Polar residues" evidence="5">
    <location>
        <begin position="714"/>
        <end position="735"/>
    </location>
</feature>
<organism evidence="7 8">
    <name type="scientific">Purpureocillium lavendulum</name>
    <dbReference type="NCBI Taxonomy" id="1247861"/>
    <lineage>
        <taxon>Eukaryota</taxon>
        <taxon>Fungi</taxon>
        <taxon>Dikarya</taxon>
        <taxon>Ascomycota</taxon>
        <taxon>Pezizomycotina</taxon>
        <taxon>Sordariomycetes</taxon>
        <taxon>Hypocreomycetidae</taxon>
        <taxon>Hypocreales</taxon>
        <taxon>Ophiocordycipitaceae</taxon>
        <taxon>Purpureocillium</taxon>
    </lineage>
</organism>
<keyword evidence="4" id="KW-0175">Coiled coil</keyword>
<evidence type="ECO:0000256" key="4">
    <source>
        <dbReference type="ARBA" id="ARBA00023054"/>
    </source>
</evidence>
<comment type="caution">
    <text evidence="7">The sequence shown here is derived from an EMBL/GenBank/DDBJ whole genome shotgun (WGS) entry which is preliminary data.</text>
</comment>
<dbReference type="CDD" id="cd02253">
    <property type="entry name" value="DmpA"/>
    <property type="match status" value="1"/>
</dbReference>
<dbReference type="SUPFAM" id="SSF56266">
    <property type="entry name" value="DmpA/ArgJ-like"/>
    <property type="match status" value="1"/>
</dbReference>
<feature type="compositionally biased region" description="Pro residues" evidence="5">
    <location>
        <begin position="643"/>
        <end position="668"/>
    </location>
</feature>
<feature type="region of interest" description="Disordered" evidence="5">
    <location>
        <begin position="496"/>
        <end position="515"/>
    </location>
</feature>
<feature type="compositionally biased region" description="Basic and acidic residues" evidence="5">
    <location>
        <begin position="772"/>
        <end position="795"/>
    </location>
</feature>
<comment type="similarity">
    <text evidence="1">Belongs to the SEC3 family.</text>
</comment>
<dbReference type="InterPro" id="IPR019160">
    <property type="entry name" value="Sec3_CC"/>
</dbReference>
<dbReference type="Pfam" id="PF15277">
    <property type="entry name" value="Sec3-PIP2_bind"/>
    <property type="match status" value="1"/>
</dbReference>
<evidence type="ECO:0000256" key="2">
    <source>
        <dbReference type="ARBA" id="ARBA00022448"/>
    </source>
</evidence>
<dbReference type="CDD" id="cd13315">
    <property type="entry name" value="PH_Sec3"/>
    <property type="match status" value="1"/>
</dbReference>
<proteinExistence type="inferred from homology"/>
<dbReference type="InterPro" id="IPR016117">
    <property type="entry name" value="ArgJ-like_dom_sf"/>
</dbReference>
<dbReference type="InterPro" id="IPR005321">
    <property type="entry name" value="Peptidase_S58_DmpA"/>
</dbReference>
<evidence type="ECO:0000313" key="7">
    <source>
        <dbReference type="EMBL" id="KAJ6438938.1"/>
    </source>
</evidence>
<evidence type="ECO:0000259" key="6">
    <source>
        <dbReference type="SMART" id="SM01313"/>
    </source>
</evidence>
<dbReference type="Pfam" id="PF03576">
    <property type="entry name" value="Peptidase_S58"/>
    <property type="match status" value="1"/>
</dbReference>
<dbReference type="FunFam" id="2.30.29.90:FF:000003">
    <property type="entry name" value="Exocyst complex component Sec3"/>
    <property type="match status" value="1"/>
</dbReference>
<feature type="compositionally biased region" description="Polar residues" evidence="5">
    <location>
        <begin position="690"/>
        <end position="702"/>
    </location>
</feature>
<evidence type="ECO:0000256" key="5">
    <source>
        <dbReference type="SAM" id="MobiDB-lite"/>
    </source>
</evidence>
<feature type="compositionally biased region" description="Basic and acidic residues" evidence="5">
    <location>
        <begin position="1037"/>
        <end position="1049"/>
    </location>
</feature>
<evidence type="ECO:0000256" key="1">
    <source>
        <dbReference type="ARBA" id="ARBA00006518"/>
    </source>
</evidence>
<evidence type="ECO:0000256" key="3">
    <source>
        <dbReference type="ARBA" id="ARBA00022483"/>
    </source>
</evidence>
<feature type="region of interest" description="Disordered" evidence="5">
    <location>
        <begin position="632"/>
        <end position="935"/>
    </location>
</feature>
<dbReference type="EMBL" id="JAQHRD010000007">
    <property type="protein sequence ID" value="KAJ6438938.1"/>
    <property type="molecule type" value="Genomic_DNA"/>
</dbReference>
<feature type="domain" description="Exocyst complex component Sec3 PIP2-binding N-terminal" evidence="6">
    <location>
        <begin position="513"/>
        <end position="610"/>
    </location>
</feature>
<dbReference type="GO" id="GO:0005886">
    <property type="term" value="C:plasma membrane"/>
    <property type="evidence" value="ECO:0007669"/>
    <property type="project" value="TreeGrafter"/>
</dbReference>
<feature type="region of interest" description="Disordered" evidence="5">
    <location>
        <begin position="951"/>
        <end position="1051"/>
    </location>
</feature>
<feature type="compositionally biased region" description="Low complexity" evidence="5">
    <location>
        <begin position="632"/>
        <end position="642"/>
    </location>
</feature>
<dbReference type="InterPro" id="IPR048628">
    <property type="entry name" value="Sec3_C"/>
</dbReference>
<reference evidence="7" key="1">
    <citation type="submission" date="2023-01" db="EMBL/GenBank/DDBJ databases">
        <title>The growth and conidiation of Purpureocillium lavendulum are regulated by nitrogen source and histone H3K14 acetylation.</title>
        <authorList>
            <person name="Tang P."/>
            <person name="Han J."/>
            <person name="Zhang C."/>
            <person name="Tang P."/>
            <person name="Qi F."/>
            <person name="Zhang K."/>
            <person name="Liang L."/>
        </authorList>
    </citation>
    <scope>NUCLEOTIDE SEQUENCE</scope>
    <source>
        <strain evidence="7">YMF1.00683</strain>
    </source>
</reference>
<dbReference type="GO" id="GO:0000145">
    <property type="term" value="C:exocyst"/>
    <property type="evidence" value="ECO:0007669"/>
    <property type="project" value="InterPro"/>
</dbReference>
<gene>
    <name evidence="7" type="primary">EXOC1</name>
    <name evidence="7" type="ORF">O9K51_08340</name>
</gene>
<dbReference type="GO" id="GO:0006893">
    <property type="term" value="P:Golgi to plasma membrane transport"/>
    <property type="evidence" value="ECO:0007669"/>
    <property type="project" value="TreeGrafter"/>
</dbReference>
<dbReference type="Gene3D" id="3.60.70.12">
    <property type="entry name" value="L-amino peptidase D-ALA esterase/amidase"/>
    <property type="match status" value="1"/>
</dbReference>
<evidence type="ECO:0000313" key="8">
    <source>
        <dbReference type="Proteomes" id="UP001163105"/>
    </source>
</evidence>
<feature type="compositionally biased region" description="Low complexity" evidence="5">
    <location>
        <begin position="1015"/>
        <end position="1031"/>
    </location>
</feature>
<sequence length="1838" mass="201519">MLPRIAQIAQLDIFETPIAPIIVIIIMSQPATSKRARIRDVIPKLHLGKFPPGRLNSITDVPGVLVHTQSIEPSEDVHTGVTTILPRSNWHEYSSFAGVFRFNGCGEMTGAHWLNETGLLASPVVITATSSVGEGYRGITEYCYRYHRNEQGDMDLFMFPLVAETFDGYLSDPAAFAVTPEHVMHGIKSATADPVPEGNTGGGTGMICHRWKGGTGSSSRVVKGFDADGKPVDYTVGVLVQSNYGSHDTLRIGGVPVGQILQDEGVVPSAAEPPATDTTTTTKEARKDGSIIIVVATDAPLLPIQLQRLATRATVGLGKVGGYGSNTSGDIFLAFSTGNKVPSQELSMSGGPGLNPYQPLPRPVQMTDNDSINGLFHAAADATEEAIYNSMTMAESMTGFKGRHVEALDLAKLKKIVEQLTRGVVHSKSSASTGPIAASGLQKATASYGRRRRLRRGFAQARFEDEKRRIIDSCFNKKDSDGSLLETYITHIRITEFSSHPTSPPPPQARTPDSEKPRVIIVAVRKSGRVRMHKSKENPTGTFSIGKSWNLDDLTAIESFTGPQVNPNNRQWGGDTGFLVSLGKPYYWQAQTDKEKKFFIASLIKIYGKYTGGKVPELTGFDQRELDQVLGAGRRPPQQAPGAPRPPPTEPPPSQPSAPPTAPIPPVPSALSTPEQPRFQKPPAVRPALNGSNSPAASFDSTRSGERPPAPRWTAQNNRSQDSFANRSDDTSSIPPRSRNGMAGPGAFARFGEPREPSEPPPETRTPPQLQADEKPPPERRRPPMDPSRPQDRDLVPPPLMSPTNKRDPVAPPPRSTDRMSPRKGSSVGQERSGAPTLPSAFKDRDVPPPAMAPLDTTMKSESPAPGLALGATAVGAAAAAAAAAATTATTATTATSQPTTPSASTPTATETPPVPQIPEEESRPGLGPMIKAKRSKGDIAGALWKAANAANAFRPRPGGAGDRLRQAQNKTSTEGPDGITGVVPAPPRPVSKDQKSETPESGKAVENESPVPEVKVTPSVSSQQVSKPSTETATAVKKEEARPEEPRRSVVAGNDAKYLQSLGIDPTFLDNRSEEFGKWLDYFGWVPGDRMRAQSIDEMKADLERELNKAQAGGWLARFQEEDERVGAIKRGIDVAISECEEMDNLLTLYSVELSTLSDDISYIEAQGQGLQVQTANQKLLKKELESLLETCAITSTDLEALRLAPLDDPRGLEDVEAALVTLFKAMSKMDPSIGTNELIPAANAALDSDRALGLNTDYGQMRIVQEKKDMYMQESAFFMRRLLEVMARQFDEAYAETRRSLEGALAKKVDPHNYDAGRDMLWKYSPLMLYARDADLDNWNRLVQIYQEKSHPVYKSQFQNVVAIWRKNARKMTSEDAELLFSSQVEKQQEGVATTARKLTVKRSQTLARALRSPLADGGSRAQTAEKGSADSRSFPYEVFAGVLEDLLPLVEMEQNFITDFFHASTLEQVDFPDAVAAHPPRSRRGGDLKRHRLMEPDRELARRVTRSMEVIFAFLEAELQRLMEWVIGQDPLQGIGVLAVLEKKMSEMGQSNQDYLNTLLQRLHSLLEGRFHKFVDEQIRAIEETKVKINKRKGVISFIRVFPAFMTAVENMLVGLDSNLALRRVIDREYDRILKSMFDSLMVIAREHPAAGVASGADPEDKEALNFHILLIENMNHFIEETDTRGLEVLEDWKEQASREYHEHMGLYLNAVMRRPLGKLLDHLENIEAQIQTGKSPSAIAAQPSNSKLIFNKILSYYDSKEVRKGIEALRKRVDKHFGDADDPALSRGLVQNVTRESEAFYNEVESRIGRVTTDVYGGEVAFEWPRADVKAAFR</sequence>
<dbReference type="FunFam" id="3.60.70.12:FF:000004">
    <property type="entry name" value="Beta-peptidyl aminopeptidase BapA"/>
    <property type="match status" value="1"/>
</dbReference>
<dbReference type="PANTHER" id="PTHR16092">
    <property type="entry name" value="SEC3/SYNTAXIN-RELATED"/>
    <property type="match status" value="1"/>
</dbReference>
<dbReference type="Gene3D" id="2.30.29.90">
    <property type="match status" value="1"/>
</dbReference>
<dbReference type="PANTHER" id="PTHR16092:SF14">
    <property type="entry name" value="EXOCYST COMPLEX COMPONENT 1 ISOFORM X1"/>
    <property type="match status" value="1"/>
</dbReference>
<keyword evidence="8" id="KW-1185">Reference proteome</keyword>
<keyword evidence="2" id="KW-0813">Transport</keyword>
<dbReference type="Pfam" id="PF20654">
    <property type="entry name" value="Sec3_C-term"/>
    <property type="match status" value="1"/>
</dbReference>
<dbReference type="GO" id="GO:0006887">
    <property type="term" value="P:exocytosis"/>
    <property type="evidence" value="ECO:0007669"/>
    <property type="project" value="UniProtKB-KW"/>
</dbReference>
<keyword evidence="3" id="KW-0268">Exocytosis</keyword>
<protein>
    <submittedName>
        <fullName evidence="7">Exocyst complex component Sec3</fullName>
    </submittedName>
</protein>
<accession>A0AB34FID6</accession>
<dbReference type="Pfam" id="PF09763">
    <property type="entry name" value="Sec3_CC"/>
    <property type="match status" value="1"/>
</dbReference>
<dbReference type="InterPro" id="IPR028258">
    <property type="entry name" value="Sec3-PIP2_bind"/>
</dbReference>
<dbReference type="SMART" id="SM01313">
    <property type="entry name" value="Sec3-PIP2_bind"/>
    <property type="match status" value="1"/>
</dbReference>
<name>A0AB34FID6_9HYPO</name>